<protein>
    <submittedName>
        <fullName evidence="3">C-type lectin domain-containing protein</fullName>
    </submittedName>
</protein>
<evidence type="ECO:0000256" key="1">
    <source>
        <dbReference type="SAM" id="SignalP"/>
    </source>
</evidence>
<dbReference type="InterPro" id="IPR016187">
    <property type="entry name" value="CTDL_fold"/>
</dbReference>
<feature type="domain" description="C-type lectin" evidence="2">
    <location>
        <begin position="21"/>
        <end position="185"/>
    </location>
</feature>
<dbReference type="PANTHER" id="PTHR47517">
    <property type="entry name" value="C-TYPE LECTIN-RELATED"/>
    <property type="match status" value="1"/>
</dbReference>
<feature type="signal peptide" evidence="1">
    <location>
        <begin position="1"/>
        <end position="17"/>
    </location>
</feature>
<dbReference type="InterPro" id="IPR016186">
    <property type="entry name" value="C-type_lectin-like/link_sf"/>
</dbReference>
<dbReference type="SMART" id="SM00034">
    <property type="entry name" value="CLECT"/>
    <property type="match status" value="1"/>
</dbReference>
<keyword evidence="1" id="KW-0732">Signal</keyword>
<evidence type="ECO:0000313" key="4">
    <source>
        <dbReference type="Proteomes" id="UP000005237"/>
    </source>
</evidence>
<evidence type="ECO:0000259" key="2">
    <source>
        <dbReference type="SMART" id="SM00034"/>
    </source>
</evidence>
<organism evidence="3 4">
    <name type="scientific">Caenorhabditis japonica</name>
    <dbReference type="NCBI Taxonomy" id="281687"/>
    <lineage>
        <taxon>Eukaryota</taxon>
        <taxon>Metazoa</taxon>
        <taxon>Ecdysozoa</taxon>
        <taxon>Nematoda</taxon>
        <taxon>Chromadorea</taxon>
        <taxon>Rhabditida</taxon>
        <taxon>Rhabditina</taxon>
        <taxon>Rhabditomorpha</taxon>
        <taxon>Rhabditoidea</taxon>
        <taxon>Rhabditidae</taxon>
        <taxon>Peloderinae</taxon>
        <taxon>Caenorhabditis</taxon>
    </lineage>
</organism>
<dbReference type="Gene3D" id="3.10.100.10">
    <property type="entry name" value="Mannose-Binding Protein A, subunit A"/>
    <property type="match status" value="1"/>
</dbReference>
<dbReference type="EnsemblMetazoa" id="CJA04682.1">
    <property type="protein sequence ID" value="CJA04682.1"/>
    <property type="gene ID" value="WBGene00123886"/>
</dbReference>
<dbReference type="CDD" id="cd00037">
    <property type="entry name" value="CLECT"/>
    <property type="match status" value="1"/>
</dbReference>
<feature type="chain" id="PRO_5035905771" evidence="1">
    <location>
        <begin position="18"/>
        <end position="189"/>
    </location>
</feature>
<reference evidence="3" key="2">
    <citation type="submission" date="2022-06" db="UniProtKB">
        <authorList>
            <consortium name="EnsemblMetazoa"/>
        </authorList>
    </citation>
    <scope>IDENTIFICATION</scope>
    <source>
        <strain evidence="3">DF5081</strain>
    </source>
</reference>
<dbReference type="PANTHER" id="PTHR47517:SF2">
    <property type="entry name" value="C-TYPE LECTIN DOMAIN-CONTAINING PROTEIN"/>
    <property type="match status" value="1"/>
</dbReference>
<dbReference type="PROSITE" id="PS51257">
    <property type="entry name" value="PROKAR_LIPOPROTEIN"/>
    <property type="match status" value="1"/>
</dbReference>
<dbReference type="InterPro" id="IPR001304">
    <property type="entry name" value="C-type_lectin-like"/>
</dbReference>
<sequence length="189" mass="20458">MKTFLLLLALGASLASASTSCDSDWITFNRASGSWCVRVFYGVFTKDLASSLCANHGAVLSGVQNADERMKIADAARDIIVANRRRTESINVAGLWLGAKKKSTCQLANSCAASDRFEWTDGVTTGTDGFKFAVVQSNPKNQCIQQIVFDNSTTNPGWPGYQHGDLEETDCTSVITPPYKLYACGKNPK</sequence>
<proteinExistence type="predicted"/>
<dbReference type="SUPFAM" id="SSF56436">
    <property type="entry name" value="C-type lectin-like"/>
    <property type="match status" value="1"/>
</dbReference>
<dbReference type="AlphaFoldDB" id="A0A8R1HKZ7"/>
<name>A0A8R1HKZ7_CAEJA</name>
<reference evidence="4" key="1">
    <citation type="submission" date="2010-08" db="EMBL/GenBank/DDBJ databases">
        <authorList>
            <consortium name="Caenorhabditis japonica Sequencing Consortium"/>
            <person name="Wilson R.K."/>
        </authorList>
    </citation>
    <scope>NUCLEOTIDE SEQUENCE [LARGE SCALE GENOMIC DNA]</scope>
    <source>
        <strain evidence="4">DF5081</strain>
    </source>
</reference>
<accession>A0A8R1HKZ7</accession>
<dbReference type="OMA" id="GQQNCLV"/>
<evidence type="ECO:0000313" key="3">
    <source>
        <dbReference type="EnsemblMetazoa" id="CJA04682.1"/>
    </source>
</evidence>
<keyword evidence="4" id="KW-1185">Reference proteome</keyword>
<dbReference type="Proteomes" id="UP000005237">
    <property type="component" value="Unassembled WGS sequence"/>
</dbReference>